<proteinExistence type="predicted"/>
<protein>
    <recommendedName>
        <fullName evidence="5">PepSY domain-containing protein</fullName>
    </recommendedName>
</protein>
<feature type="compositionally biased region" description="Basic and acidic residues" evidence="1">
    <location>
        <begin position="88"/>
        <end position="110"/>
    </location>
</feature>
<gene>
    <name evidence="3" type="ORF">QWZ15_19930</name>
</gene>
<keyword evidence="2" id="KW-0732">Signal</keyword>
<dbReference type="RefSeq" id="WP_163383386.1">
    <property type="nucleotide sequence ID" value="NZ_JAUFQS010000047.1"/>
</dbReference>
<reference evidence="4" key="1">
    <citation type="journal article" date="2019" name="Int. J. Syst. Evol. Microbiol.">
        <title>The Global Catalogue of Microorganisms (GCM) 10K type strain sequencing project: providing services to taxonomists for standard genome sequencing and annotation.</title>
        <authorList>
            <consortium name="The Broad Institute Genomics Platform"/>
            <consortium name="The Broad Institute Genome Sequencing Center for Infectious Disease"/>
            <person name="Wu L."/>
            <person name="Ma J."/>
        </authorList>
    </citation>
    <scope>NUCLEOTIDE SEQUENCE [LARGE SCALE GENOMIC DNA]</scope>
    <source>
        <strain evidence="4">CECT 7706</strain>
    </source>
</reference>
<dbReference type="Gene3D" id="3.10.450.360">
    <property type="match status" value="1"/>
</dbReference>
<dbReference type="EMBL" id="JAUFQS010000047">
    <property type="protein sequence ID" value="MDN3690102.1"/>
    <property type="molecule type" value="Genomic_DNA"/>
</dbReference>
<feature type="region of interest" description="Disordered" evidence="1">
    <location>
        <begin position="87"/>
        <end position="110"/>
    </location>
</feature>
<evidence type="ECO:0000256" key="1">
    <source>
        <dbReference type="SAM" id="MobiDB-lite"/>
    </source>
</evidence>
<evidence type="ECO:0008006" key="5">
    <source>
        <dbReference type="Google" id="ProtNLM"/>
    </source>
</evidence>
<name>A0ABT8CDE7_9BACT</name>
<feature type="chain" id="PRO_5046863493" description="PepSY domain-containing protein" evidence="2">
    <location>
        <begin position="22"/>
        <end position="110"/>
    </location>
</feature>
<organism evidence="3 4">
    <name type="scientific">Cyclobacterium jeungdonense</name>
    <dbReference type="NCBI Taxonomy" id="708087"/>
    <lineage>
        <taxon>Bacteria</taxon>
        <taxon>Pseudomonadati</taxon>
        <taxon>Bacteroidota</taxon>
        <taxon>Cytophagia</taxon>
        <taxon>Cytophagales</taxon>
        <taxon>Cyclobacteriaceae</taxon>
        <taxon>Cyclobacterium</taxon>
    </lineage>
</organism>
<feature type="signal peptide" evidence="2">
    <location>
        <begin position="1"/>
        <end position="21"/>
    </location>
</feature>
<evidence type="ECO:0000256" key="2">
    <source>
        <dbReference type="SAM" id="SignalP"/>
    </source>
</evidence>
<keyword evidence="4" id="KW-1185">Reference proteome</keyword>
<dbReference type="Proteomes" id="UP001236663">
    <property type="component" value="Unassembled WGS sequence"/>
</dbReference>
<comment type="caution">
    <text evidence="3">The sequence shown here is derived from an EMBL/GenBank/DDBJ whole genome shotgun (WGS) entry which is preliminary data.</text>
</comment>
<accession>A0ABT8CDE7</accession>
<evidence type="ECO:0000313" key="4">
    <source>
        <dbReference type="Proteomes" id="UP001236663"/>
    </source>
</evidence>
<sequence>MKKLMLSLAVVSLLAITGINAQTLQNEGTDLVQETTKIDPETLPEKVKETIQNDETVKDLTISEAHQVMKDGEVVYKIKFAGTNPGEELTKKYDAMGKELEDEKKEEPAK</sequence>
<evidence type="ECO:0000313" key="3">
    <source>
        <dbReference type="EMBL" id="MDN3690102.1"/>
    </source>
</evidence>